<evidence type="ECO:0000313" key="8">
    <source>
        <dbReference type="Proteomes" id="UP000199288"/>
    </source>
</evidence>
<dbReference type="PROSITE" id="PS50893">
    <property type="entry name" value="ABC_TRANSPORTER_2"/>
    <property type="match status" value="1"/>
</dbReference>
<evidence type="ECO:0000259" key="6">
    <source>
        <dbReference type="PROSITE" id="PS50893"/>
    </source>
</evidence>
<keyword evidence="2" id="KW-0813">Transport</keyword>
<comment type="subcellular location">
    <subcellularLocation>
        <location evidence="1">Cell membrane</location>
        <topology evidence="1">Peripheral membrane protein</topology>
    </subcellularLocation>
</comment>
<dbReference type="SUPFAM" id="SSF52540">
    <property type="entry name" value="P-loop containing nucleoside triphosphate hydrolases"/>
    <property type="match status" value="1"/>
</dbReference>
<keyword evidence="4 7" id="KW-0067">ATP-binding</keyword>
<evidence type="ECO:0000256" key="1">
    <source>
        <dbReference type="ARBA" id="ARBA00004202"/>
    </source>
</evidence>
<dbReference type="InterPro" id="IPR003593">
    <property type="entry name" value="AAA+_ATPase"/>
</dbReference>
<keyword evidence="3" id="KW-0547">Nucleotide-binding</keyword>
<evidence type="ECO:0000256" key="4">
    <source>
        <dbReference type="ARBA" id="ARBA00022840"/>
    </source>
</evidence>
<keyword evidence="8" id="KW-1185">Reference proteome</keyword>
<dbReference type="Proteomes" id="UP000199288">
    <property type="component" value="Unassembled WGS sequence"/>
</dbReference>
<dbReference type="SMART" id="SM00382">
    <property type="entry name" value="AAA"/>
    <property type="match status" value="1"/>
</dbReference>
<reference evidence="8" key="1">
    <citation type="submission" date="2016-10" db="EMBL/GenBank/DDBJ databases">
        <authorList>
            <person name="Varghese N."/>
            <person name="Submissions S."/>
        </authorList>
    </citation>
    <scope>NUCLEOTIDE SEQUENCE [LARGE SCALE GENOMIC DNA]</scope>
    <source>
        <strain evidence="8">KPR-1</strain>
    </source>
</reference>
<protein>
    <submittedName>
        <fullName evidence="7">ABC-2 type transport system ATP-binding protein</fullName>
    </submittedName>
</protein>
<dbReference type="CDD" id="cd03230">
    <property type="entry name" value="ABC_DR_subfamily_A"/>
    <property type="match status" value="1"/>
</dbReference>
<dbReference type="InterPro" id="IPR050763">
    <property type="entry name" value="ABC_transporter_ATP-binding"/>
</dbReference>
<evidence type="ECO:0000256" key="3">
    <source>
        <dbReference type="ARBA" id="ARBA00022741"/>
    </source>
</evidence>
<dbReference type="OrthoDB" id="9804819at2"/>
<dbReference type="GO" id="GO:0046677">
    <property type="term" value="P:response to antibiotic"/>
    <property type="evidence" value="ECO:0007669"/>
    <property type="project" value="UniProtKB-KW"/>
</dbReference>
<dbReference type="GO" id="GO:0005886">
    <property type="term" value="C:plasma membrane"/>
    <property type="evidence" value="ECO:0007669"/>
    <property type="project" value="UniProtKB-SubCell"/>
</dbReference>
<evidence type="ECO:0000313" key="7">
    <source>
        <dbReference type="EMBL" id="SEA05817.1"/>
    </source>
</evidence>
<keyword evidence="5" id="KW-0046">Antibiotic resistance</keyword>
<dbReference type="InterPro" id="IPR003439">
    <property type="entry name" value="ABC_transporter-like_ATP-bd"/>
</dbReference>
<dbReference type="EMBL" id="FNQV01000004">
    <property type="protein sequence ID" value="SEA05817.1"/>
    <property type="molecule type" value="Genomic_DNA"/>
</dbReference>
<proteinExistence type="predicted"/>
<name>A0A1H3Y265_9ACTO</name>
<dbReference type="GO" id="GO:0016887">
    <property type="term" value="F:ATP hydrolysis activity"/>
    <property type="evidence" value="ECO:0007669"/>
    <property type="project" value="InterPro"/>
</dbReference>
<dbReference type="PROSITE" id="PS00211">
    <property type="entry name" value="ABC_TRANSPORTER_1"/>
    <property type="match status" value="1"/>
</dbReference>
<dbReference type="PANTHER" id="PTHR42711">
    <property type="entry name" value="ABC TRANSPORTER ATP-BINDING PROTEIN"/>
    <property type="match status" value="1"/>
</dbReference>
<evidence type="ECO:0000256" key="2">
    <source>
        <dbReference type="ARBA" id="ARBA00022448"/>
    </source>
</evidence>
<dbReference type="AlphaFoldDB" id="A0A1H3Y265"/>
<dbReference type="PANTHER" id="PTHR42711:SF19">
    <property type="entry name" value="DOXORUBICIN RESISTANCE ATP-BINDING PROTEIN DRRA"/>
    <property type="match status" value="1"/>
</dbReference>
<dbReference type="GO" id="GO:0005524">
    <property type="term" value="F:ATP binding"/>
    <property type="evidence" value="ECO:0007669"/>
    <property type="project" value="UniProtKB-KW"/>
</dbReference>
<dbReference type="InterPro" id="IPR027417">
    <property type="entry name" value="P-loop_NTPase"/>
</dbReference>
<dbReference type="InterPro" id="IPR017871">
    <property type="entry name" value="ABC_transporter-like_CS"/>
</dbReference>
<sequence>MTTPEGSVTPALRLDSLTKDFDGRLVVNELSLDIPPGSFYGIVGPNGAGKTTTLSMATGLLRPTRGHAYVAGIDVWADPPAAKAHMGVLADEMATFDRLTGRELLTYTGLLHRLAPDVVDQRCDELLQALDLGRDGAKQVADYSAGMRKKILLATALIAAPRLLILDEPFESVDPVSARTMREILAAYVDGGGTVVISSHVMELVETMCDHVAIIHEGRVRAAGTLAEVRGELSLVDRFIELVGAKHLAEGSLTWLRS</sequence>
<dbReference type="Gene3D" id="3.40.50.300">
    <property type="entry name" value="P-loop containing nucleotide triphosphate hydrolases"/>
    <property type="match status" value="1"/>
</dbReference>
<gene>
    <name evidence="7" type="ORF">SAMN02910418_00839</name>
</gene>
<evidence type="ECO:0000256" key="5">
    <source>
        <dbReference type="ARBA" id="ARBA00023251"/>
    </source>
</evidence>
<organism evidence="7 8">
    <name type="scientific">Bowdeniella nasicola</name>
    <dbReference type="NCBI Taxonomy" id="208480"/>
    <lineage>
        <taxon>Bacteria</taxon>
        <taxon>Bacillati</taxon>
        <taxon>Actinomycetota</taxon>
        <taxon>Actinomycetes</taxon>
        <taxon>Actinomycetales</taxon>
        <taxon>Actinomycetaceae</taxon>
        <taxon>Bowdeniella</taxon>
    </lineage>
</organism>
<feature type="domain" description="ABC transporter" evidence="6">
    <location>
        <begin position="12"/>
        <end position="242"/>
    </location>
</feature>
<accession>A0A1H3Y265</accession>
<dbReference type="Pfam" id="PF00005">
    <property type="entry name" value="ABC_tran"/>
    <property type="match status" value="1"/>
</dbReference>
<dbReference type="RefSeq" id="WP_092562564.1">
    <property type="nucleotide sequence ID" value="NZ_FNQV01000004.1"/>
</dbReference>